<name>A0A4R5KXD3_9BACL</name>
<keyword evidence="11 13" id="KW-0275">Fatty acid biosynthesis</keyword>
<evidence type="ECO:0000313" key="15">
    <source>
        <dbReference type="EMBL" id="TDG00720.1"/>
    </source>
</evidence>
<keyword evidence="9 13" id="KW-0067">ATP-binding</keyword>
<dbReference type="RefSeq" id="WP_133225430.1">
    <property type="nucleotide sequence ID" value="NZ_SMRT01000001.1"/>
</dbReference>
<dbReference type="GO" id="GO:0003989">
    <property type="term" value="F:acetyl-CoA carboxylase activity"/>
    <property type="evidence" value="ECO:0007669"/>
    <property type="project" value="InterPro"/>
</dbReference>
<dbReference type="OrthoDB" id="9772975at2"/>
<keyword evidence="13" id="KW-0963">Cytoplasm</keyword>
<keyword evidence="2 13" id="KW-0444">Lipid biosynthesis</keyword>
<dbReference type="NCBIfam" id="TIGR00515">
    <property type="entry name" value="accD"/>
    <property type="match status" value="1"/>
</dbReference>
<dbReference type="GO" id="GO:0016743">
    <property type="term" value="F:carboxyl- or carbamoyltransferase activity"/>
    <property type="evidence" value="ECO:0007669"/>
    <property type="project" value="UniProtKB-UniRule"/>
</dbReference>
<reference evidence="15 16" key="1">
    <citation type="submission" date="2019-03" db="EMBL/GenBank/DDBJ databases">
        <title>This is whole genome sequence of Paenibacillus sp MS74 strain.</title>
        <authorList>
            <person name="Trinh H.N."/>
        </authorList>
    </citation>
    <scope>NUCLEOTIDE SEQUENCE [LARGE SCALE GENOMIC DNA]</scope>
    <source>
        <strain evidence="15 16">MS74</strain>
    </source>
</reference>
<dbReference type="GO" id="GO:0008270">
    <property type="term" value="F:zinc ion binding"/>
    <property type="evidence" value="ECO:0007669"/>
    <property type="project" value="UniProtKB-UniRule"/>
</dbReference>
<dbReference type="EMBL" id="SMRT01000001">
    <property type="protein sequence ID" value="TDG00720.1"/>
    <property type="molecule type" value="Genomic_DNA"/>
</dbReference>
<feature type="binding site" evidence="13">
    <location>
        <position position="50"/>
    </location>
    <ligand>
        <name>Zn(2+)</name>
        <dbReference type="ChEBI" id="CHEBI:29105"/>
    </ligand>
</feature>
<dbReference type="Proteomes" id="UP000295636">
    <property type="component" value="Unassembled WGS sequence"/>
</dbReference>
<evidence type="ECO:0000256" key="2">
    <source>
        <dbReference type="ARBA" id="ARBA00022516"/>
    </source>
</evidence>
<organism evidence="15 16">
    <name type="scientific">Paenibacillus piri</name>
    <dbReference type="NCBI Taxonomy" id="2547395"/>
    <lineage>
        <taxon>Bacteria</taxon>
        <taxon>Bacillati</taxon>
        <taxon>Bacillota</taxon>
        <taxon>Bacilli</taxon>
        <taxon>Bacillales</taxon>
        <taxon>Paenibacillaceae</taxon>
        <taxon>Paenibacillus</taxon>
    </lineage>
</organism>
<evidence type="ECO:0000256" key="7">
    <source>
        <dbReference type="ARBA" id="ARBA00022832"/>
    </source>
</evidence>
<dbReference type="GO" id="GO:0005524">
    <property type="term" value="F:ATP binding"/>
    <property type="evidence" value="ECO:0007669"/>
    <property type="project" value="UniProtKB-KW"/>
</dbReference>
<dbReference type="PANTHER" id="PTHR42995">
    <property type="entry name" value="ACETYL-COENZYME A CARBOXYLASE CARBOXYL TRANSFERASE SUBUNIT BETA, CHLOROPLASTIC"/>
    <property type="match status" value="1"/>
</dbReference>
<proteinExistence type="inferred from homology"/>
<keyword evidence="10 13" id="KW-0443">Lipid metabolism</keyword>
<feature type="binding site" evidence="13">
    <location>
        <position position="53"/>
    </location>
    <ligand>
        <name>Zn(2+)</name>
        <dbReference type="ChEBI" id="CHEBI:29105"/>
    </ligand>
</feature>
<comment type="function">
    <text evidence="12 13">Component of the acetyl coenzyme A carboxylase (ACC) complex. Biotin carboxylase (BC) catalyzes the carboxylation of biotin on its carrier protein (BCCP) and then the CO(2) group is transferred by the transcarboxylase to acetyl-CoA to form malonyl-CoA.</text>
</comment>
<evidence type="ECO:0000256" key="9">
    <source>
        <dbReference type="ARBA" id="ARBA00022840"/>
    </source>
</evidence>
<dbReference type="PRINTS" id="PR01070">
    <property type="entry name" value="ACCCTRFRASEB"/>
</dbReference>
<dbReference type="AlphaFoldDB" id="A0A4R5KXD3"/>
<sequence>MQFKDLFQKKRKYATIPGADRPVQRAADGEEVVVEDKPRREIPEGLMNKCPKCGTIQFTKELDKNLKVCTACGYHFKLSAVERIQMMMDEGRFFEYDSEMVSEDPLEFPDYVNKYRKAVESTGMNDAVITGEGTIGGFPVVVAVMSFDFMGGSLGSVVGEKVTTAIEHAMQKNYPLIVFSTSGGARMQESILSLMQMAKTSAAIAKLNEQGGLFISVITDPTFGGVTASYAMLGDYIIAEPGAAFGFTGRRVIEQTIRQKLPDNFQTAEFNLKHGQVDMVVLRKEMKSTLIRLLDLHVVKGDMANGG</sequence>
<keyword evidence="5 13" id="KW-0547">Nucleotide-binding</keyword>
<comment type="subcellular location">
    <subcellularLocation>
        <location evidence="1 13">Cytoplasm</location>
    </subcellularLocation>
</comment>
<evidence type="ECO:0000256" key="1">
    <source>
        <dbReference type="ARBA" id="ARBA00004496"/>
    </source>
</evidence>
<dbReference type="InterPro" id="IPR011762">
    <property type="entry name" value="COA_CT_N"/>
</dbReference>
<dbReference type="SUPFAM" id="SSF52096">
    <property type="entry name" value="ClpP/crotonase"/>
    <property type="match status" value="1"/>
</dbReference>
<evidence type="ECO:0000256" key="12">
    <source>
        <dbReference type="ARBA" id="ARBA00025280"/>
    </source>
</evidence>
<dbReference type="Pfam" id="PF01039">
    <property type="entry name" value="Carboxyl_trans"/>
    <property type="match status" value="1"/>
</dbReference>
<evidence type="ECO:0000313" key="16">
    <source>
        <dbReference type="Proteomes" id="UP000295636"/>
    </source>
</evidence>
<dbReference type="HAMAP" id="MF_01395">
    <property type="entry name" value="AcetylCoA_CT_beta"/>
    <property type="match status" value="1"/>
</dbReference>
<dbReference type="InterPro" id="IPR041010">
    <property type="entry name" value="Znf-ACC"/>
</dbReference>
<evidence type="ECO:0000256" key="4">
    <source>
        <dbReference type="ARBA" id="ARBA00022723"/>
    </source>
</evidence>
<comment type="cofactor">
    <cofactor evidence="13">
        <name>Zn(2+)</name>
        <dbReference type="ChEBI" id="CHEBI:29105"/>
    </cofactor>
    <text evidence="13">Binds 1 zinc ion per subunit.</text>
</comment>
<feature type="zinc finger region" description="C4-type" evidence="13">
    <location>
        <begin position="50"/>
        <end position="72"/>
    </location>
</feature>
<keyword evidence="4 13" id="KW-0479">Metal-binding</keyword>
<dbReference type="Gene3D" id="3.90.226.10">
    <property type="entry name" value="2-enoyl-CoA Hydratase, Chain A, domain 1"/>
    <property type="match status" value="1"/>
</dbReference>
<dbReference type="EC" id="2.1.3.15" evidence="13"/>
<dbReference type="InterPro" id="IPR034733">
    <property type="entry name" value="AcCoA_carboxyl_beta"/>
</dbReference>
<comment type="similarity">
    <text evidence="13">Belongs to the AccD/PCCB family.</text>
</comment>
<evidence type="ECO:0000256" key="8">
    <source>
        <dbReference type="ARBA" id="ARBA00022833"/>
    </source>
</evidence>
<dbReference type="PROSITE" id="PS50980">
    <property type="entry name" value="COA_CT_NTER"/>
    <property type="match status" value="1"/>
</dbReference>
<evidence type="ECO:0000256" key="11">
    <source>
        <dbReference type="ARBA" id="ARBA00023160"/>
    </source>
</evidence>
<evidence type="ECO:0000256" key="13">
    <source>
        <dbReference type="HAMAP-Rule" id="MF_01395"/>
    </source>
</evidence>
<dbReference type="PANTHER" id="PTHR42995:SF5">
    <property type="entry name" value="ACETYL-COENZYME A CARBOXYLASE CARBOXYL TRANSFERASE SUBUNIT BETA, CHLOROPLASTIC"/>
    <property type="match status" value="1"/>
</dbReference>
<gene>
    <name evidence="13" type="primary">accD</name>
    <name evidence="15" type="ORF">E1757_03600</name>
</gene>
<dbReference type="UniPathway" id="UPA00655">
    <property type="reaction ID" value="UER00711"/>
</dbReference>
<keyword evidence="7 13" id="KW-0276">Fatty acid metabolism</keyword>
<evidence type="ECO:0000256" key="6">
    <source>
        <dbReference type="ARBA" id="ARBA00022771"/>
    </source>
</evidence>
<comment type="subunit">
    <text evidence="13">Acetyl-CoA carboxylase is a heterohexamer composed of biotin carboxyl carrier protein (AccB), biotin carboxylase (AccC) and two subunits each of ACCase subunit alpha (AccA) and ACCase subunit beta (AccD).</text>
</comment>
<feature type="domain" description="CoA carboxyltransferase N-terminal" evidence="14">
    <location>
        <begin position="46"/>
        <end position="307"/>
    </location>
</feature>
<evidence type="ECO:0000256" key="3">
    <source>
        <dbReference type="ARBA" id="ARBA00022679"/>
    </source>
</evidence>
<protein>
    <recommendedName>
        <fullName evidence="13">Acetyl-coenzyme A carboxylase carboxyl transferase subunit beta</fullName>
        <shortName evidence="13">ACCase subunit beta</shortName>
        <shortName evidence="13">Acetyl-CoA carboxylase carboxyltransferase subunit beta</shortName>
        <ecNumber evidence="13">2.1.3.15</ecNumber>
    </recommendedName>
</protein>
<dbReference type="Pfam" id="PF17848">
    <property type="entry name" value="Zn_ribbon_ACC"/>
    <property type="match status" value="1"/>
</dbReference>
<keyword evidence="3 13" id="KW-0808">Transferase</keyword>
<dbReference type="GO" id="GO:0006633">
    <property type="term" value="P:fatty acid biosynthetic process"/>
    <property type="evidence" value="ECO:0007669"/>
    <property type="project" value="UniProtKB-KW"/>
</dbReference>
<comment type="caution">
    <text evidence="15">The sequence shown here is derived from an EMBL/GenBank/DDBJ whole genome shotgun (WGS) entry which is preliminary data.</text>
</comment>
<comment type="catalytic activity">
    <reaction evidence="13">
        <text>N(6)-carboxybiotinyl-L-lysyl-[protein] + acetyl-CoA = N(6)-biotinyl-L-lysyl-[protein] + malonyl-CoA</text>
        <dbReference type="Rhea" id="RHEA:54728"/>
        <dbReference type="Rhea" id="RHEA-COMP:10505"/>
        <dbReference type="Rhea" id="RHEA-COMP:10506"/>
        <dbReference type="ChEBI" id="CHEBI:57288"/>
        <dbReference type="ChEBI" id="CHEBI:57384"/>
        <dbReference type="ChEBI" id="CHEBI:83144"/>
        <dbReference type="ChEBI" id="CHEBI:83145"/>
        <dbReference type="EC" id="2.1.3.15"/>
    </reaction>
</comment>
<keyword evidence="6 13" id="KW-0863">Zinc-finger</keyword>
<evidence type="ECO:0000259" key="14">
    <source>
        <dbReference type="PROSITE" id="PS50980"/>
    </source>
</evidence>
<dbReference type="GO" id="GO:2001295">
    <property type="term" value="P:malonyl-CoA biosynthetic process"/>
    <property type="evidence" value="ECO:0007669"/>
    <property type="project" value="UniProtKB-UniRule"/>
</dbReference>
<feature type="binding site" evidence="13">
    <location>
        <position position="69"/>
    </location>
    <ligand>
        <name>Zn(2+)</name>
        <dbReference type="ChEBI" id="CHEBI:29105"/>
    </ligand>
</feature>
<keyword evidence="8 13" id="KW-0862">Zinc</keyword>
<keyword evidence="15" id="KW-0436">Ligase</keyword>
<evidence type="ECO:0000256" key="5">
    <source>
        <dbReference type="ARBA" id="ARBA00022741"/>
    </source>
</evidence>
<dbReference type="InterPro" id="IPR029045">
    <property type="entry name" value="ClpP/crotonase-like_dom_sf"/>
</dbReference>
<keyword evidence="16" id="KW-1185">Reference proteome</keyword>
<dbReference type="InterPro" id="IPR000438">
    <property type="entry name" value="Acetyl_CoA_COase_Trfase_b_su"/>
</dbReference>
<evidence type="ECO:0000256" key="10">
    <source>
        <dbReference type="ARBA" id="ARBA00023098"/>
    </source>
</evidence>
<dbReference type="GO" id="GO:0009317">
    <property type="term" value="C:acetyl-CoA carboxylase complex"/>
    <property type="evidence" value="ECO:0007669"/>
    <property type="project" value="InterPro"/>
</dbReference>
<accession>A0A4R5KXD3</accession>
<comment type="pathway">
    <text evidence="13">Lipid metabolism; malonyl-CoA biosynthesis; malonyl-CoA from acetyl-CoA: step 1/1.</text>
</comment>
<feature type="binding site" evidence="13">
    <location>
        <position position="72"/>
    </location>
    <ligand>
        <name>Zn(2+)</name>
        <dbReference type="ChEBI" id="CHEBI:29105"/>
    </ligand>
</feature>